<sequence length="96" mass="10608">MPLNGTLCKTLCDIFRMPPSPSPNVHWHDAETLLRALGSRVSPTKSGMRSDFGGGFIWMSHRPHPKPVMDKAATRDLKTHLSLAGHVPTDHGCRCH</sequence>
<dbReference type="AlphaFoldDB" id="A0A157MSH8"/>
<dbReference type="EMBL" id="FKBS01000013">
    <property type="protein sequence ID" value="SAI11991.1"/>
    <property type="molecule type" value="Genomic_DNA"/>
</dbReference>
<evidence type="ECO:0000313" key="1">
    <source>
        <dbReference type="EMBL" id="SAI11991.1"/>
    </source>
</evidence>
<reference evidence="1 2" key="1">
    <citation type="submission" date="2016-03" db="EMBL/GenBank/DDBJ databases">
        <authorList>
            <consortium name="Pathogen Informatics"/>
        </authorList>
    </citation>
    <scope>NUCLEOTIDE SEQUENCE [LARGE SCALE GENOMIC DNA]</scope>
    <source>
        <strain evidence="1 2">NCTC13364</strain>
    </source>
</reference>
<gene>
    <name evidence="1" type="ORF">SAMEA1982600_01391</name>
</gene>
<accession>A0A157MSH8</accession>
<name>A0A157MSH8_9BORD</name>
<dbReference type="OrthoDB" id="73001at2"/>
<dbReference type="RefSeq" id="WP_066410280.1">
    <property type="nucleotide sequence ID" value="NZ_FKBS01000013.1"/>
</dbReference>
<proteinExistence type="predicted"/>
<dbReference type="Proteomes" id="UP000077037">
    <property type="component" value="Unassembled WGS sequence"/>
</dbReference>
<organism evidence="1 2">
    <name type="scientific">Bordetella ansorpii</name>
    <dbReference type="NCBI Taxonomy" id="288768"/>
    <lineage>
        <taxon>Bacteria</taxon>
        <taxon>Pseudomonadati</taxon>
        <taxon>Pseudomonadota</taxon>
        <taxon>Betaproteobacteria</taxon>
        <taxon>Burkholderiales</taxon>
        <taxon>Alcaligenaceae</taxon>
        <taxon>Bordetella</taxon>
    </lineage>
</organism>
<protein>
    <submittedName>
        <fullName evidence="1">Uncharacterized protein</fullName>
    </submittedName>
</protein>
<evidence type="ECO:0000313" key="2">
    <source>
        <dbReference type="Proteomes" id="UP000077037"/>
    </source>
</evidence>